<dbReference type="Pfam" id="PF00550">
    <property type="entry name" value="PP-binding"/>
    <property type="match status" value="1"/>
</dbReference>
<dbReference type="Gene3D" id="3.40.50.720">
    <property type="entry name" value="NAD(P)-binding Rossmann-like Domain"/>
    <property type="match status" value="1"/>
</dbReference>
<dbReference type="SMART" id="SM00825">
    <property type="entry name" value="PKS_KS"/>
    <property type="match status" value="1"/>
</dbReference>
<proteinExistence type="predicted"/>
<gene>
    <name evidence="7" type="ORF">GA0070606_2004</name>
</gene>
<dbReference type="STRING" id="47855.GA0070606_2004"/>
<organism evidence="7 8">
    <name type="scientific">Micromonospora citrea</name>
    <dbReference type="NCBI Taxonomy" id="47855"/>
    <lineage>
        <taxon>Bacteria</taxon>
        <taxon>Bacillati</taxon>
        <taxon>Actinomycetota</taxon>
        <taxon>Actinomycetes</taxon>
        <taxon>Micromonosporales</taxon>
        <taxon>Micromonosporaceae</taxon>
        <taxon>Micromonospora</taxon>
    </lineage>
</organism>
<reference evidence="8" key="1">
    <citation type="submission" date="2016-06" db="EMBL/GenBank/DDBJ databases">
        <authorList>
            <person name="Varghese N."/>
            <person name="Submissions Spin"/>
        </authorList>
    </citation>
    <scope>NUCLEOTIDE SEQUENCE [LARGE SCALE GENOMIC DNA]</scope>
    <source>
        <strain evidence="8">DSM 43903</strain>
    </source>
</reference>
<dbReference type="GO" id="GO:0004312">
    <property type="term" value="F:fatty acid synthase activity"/>
    <property type="evidence" value="ECO:0007669"/>
    <property type="project" value="TreeGrafter"/>
</dbReference>
<dbReference type="Gene3D" id="3.40.47.10">
    <property type="match status" value="1"/>
</dbReference>
<dbReference type="Pfam" id="PF00109">
    <property type="entry name" value="ketoacyl-synt"/>
    <property type="match status" value="1"/>
</dbReference>
<protein>
    <submittedName>
        <fullName evidence="7">Acyl transferase domain-containing protein</fullName>
    </submittedName>
</protein>
<dbReference type="PROSITE" id="PS52004">
    <property type="entry name" value="KS3_2"/>
    <property type="match status" value="1"/>
</dbReference>
<dbReference type="SMART" id="SM00822">
    <property type="entry name" value="PKS_KR"/>
    <property type="match status" value="1"/>
</dbReference>
<dbReference type="InterPro" id="IPR050091">
    <property type="entry name" value="PKS_NRPS_Biosynth_Enz"/>
</dbReference>
<dbReference type="InterPro" id="IPR057326">
    <property type="entry name" value="KR_dom"/>
</dbReference>
<feature type="region of interest" description="Disordered" evidence="5">
    <location>
        <begin position="1079"/>
        <end position="1126"/>
    </location>
</feature>
<dbReference type="PANTHER" id="PTHR43775:SF51">
    <property type="entry name" value="INACTIVE PHENOLPHTHIOCEROL SYNTHESIS POLYKETIDE SYNTHASE TYPE I PKS1-RELATED"/>
    <property type="match status" value="1"/>
</dbReference>
<dbReference type="InterPro" id="IPR001227">
    <property type="entry name" value="Ac_transferase_dom_sf"/>
</dbReference>
<feature type="compositionally biased region" description="Low complexity" evidence="5">
    <location>
        <begin position="984"/>
        <end position="993"/>
    </location>
</feature>
<dbReference type="SUPFAM" id="SSF51735">
    <property type="entry name" value="NAD(P)-binding Rossmann-fold domains"/>
    <property type="match status" value="1"/>
</dbReference>
<dbReference type="Pfam" id="PF00698">
    <property type="entry name" value="Acyl_transf_1"/>
    <property type="match status" value="1"/>
</dbReference>
<dbReference type="InterPro" id="IPR014030">
    <property type="entry name" value="Ketoacyl_synth_N"/>
</dbReference>
<evidence type="ECO:0000256" key="2">
    <source>
        <dbReference type="ARBA" id="ARBA00022553"/>
    </source>
</evidence>
<accession>A0A1C6UFG9</accession>
<dbReference type="InterPro" id="IPR016036">
    <property type="entry name" value="Malonyl_transacylase_ACP-bd"/>
</dbReference>
<dbReference type="Pfam" id="PF02801">
    <property type="entry name" value="Ketoacyl-synt_C"/>
    <property type="match status" value="1"/>
</dbReference>
<evidence type="ECO:0000313" key="7">
    <source>
        <dbReference type="EMBL" id="SCL52722.1"/>
    </source>
</evidence>
<keyword evidence="8" id="KW-1185">Reference proteome</keyword>
<dbReference type="SUPFAM" id="SSF52151">
    <property type="entry name" value="FabD/lysophospholipase-like"/>
    <property type="match status" value="1"/>
</dbReference>
<dbReference type="Gene3D" id="3.40.366.10">
    <property type="entry name" value="Malonyl-Coenzyme A Acyl Carrier Protein, domain 2"/>
    <property type="match status" value="1"/>
</dbReference>
<dbReference type="Pfam" id="PF08659">
    <property type="entry name" value="KR"/>
    <property type="match status" value="1"/>
</dbReference>
<sequence>MDIAIVGMACAFPGASDAAAFWANVVAGTDAVVEVDPGRWDVERYYSADDPRPGERSPSRWGGFLAPVPFDPVAHGVPPAALGSIDPAQLLALVTAERALADAGYADRPFPRAQTSVIFGAEPGADLATAYGMRALLPTYFADPPAALDAHLPRLTEDSFPGILGNVIAGRIANRLDLGGVNYTVDAACASSLAAVDLACKELAAGTSDMVLCGAVDVHNGVHDYLLFGSVQALSPTGRCRTFDESADGIVISEGVACLVLKRLADAERDGDRIHAVIAGVGGASDGRGMGLTAPRAQGQRHAVERALRAAGVTPGEIGLVEAHGTGTVVGDRTELSALSELFTADGAGPATCSLGSVKSLIGHTKCAAGMAGLIKAVRAVQTGVRPPTGHLTRPNAYWDATASPFAFDGAARPWLAPPARRAAGVSAFGFGGTNFHAVVRAHPSTADPDQAWDRWPAELFLLRAADEAATGEAARALAALAAEAPPGDGALHALALDWFARTRDDDRPVRAAVVAGGLDELRERLRLVAEGSADPGAGVYLAGPGPVEPPVVALVFPGQGSQRPGMLADLFAAFPAMRADLYDDPALAAAMFPPTSFDEATAAARAATLADTRNAQPALGVAEVALLELLDSLGVRPDLLGGHSYGELVALHAAGVLSRPDLLRLTAARAAAMHAAGGRGGAMAAVSADADEVAAALARAGLDGTVVIANHNAPEQVVIAGPEAAVASAVTGLRAQGRSATTLGVSCAFHSPAMADATEEFAAALADCPVRPPARPVWANASGGRYPDAPEEIRRLLGGQLAAPVRFLTQIEDMYAAGARVFVEVGPGRVLSRMIGRILGDRPHRAVSCDAPNEPGLPRLLHALAELAVAGVPVDPARLFAGSRATATVAPGATGWTVDGHLVRGPDGNPVPNGLRPAHEAPRLATAGSADAGRLREAAVLEFLRNSRELVEAQREIMLGYLGRESEPRRSTPDPTPMPTAPSPSVAAPARAETPDPAPTSVLGLAVDLLSERTGYPAQMLAPTIDLEADLGIDSIKRTELAETLLRRLAVPRPETRLSALVGARTIADLVAQLPPLDPAPTGASTSPADGPTLTDNPATGRAAPGAATTDGADPGTGSARGRAPDRYVPALLPLSAPSRGAADLSGRAAAVLGGVPGLADALRDRLTRVGAAPADAATPPEHLDLAILLPVTDADGEPALPAAYDRLRTLLTAGVPDITVVTTMGGRFAPVDSETAPAGQHAALAGIGFAGLVRTVAHEYPQARVRLLDVDPQGGAEAVAGRIVDEVAVGTRGIVGLPGGSRVTRRHVRQDLPAGPATLDLDADSVVLVTGGGRGITARTAVALAERYGCHLEVIGRTAPPGAVEDAATAGLTDPVDLRRALLAGGAGTPAEVERRLRALLAGRELRTVLDRLEAHAASLRYHRFDIRDDARLAATVDEVYRRHGRIDVVVHGAGAVDDRLIRDKDQASFSAVYDAKVRSARVLLDALKPDLRLLLYFSSVSGVFGNRGQADYAAANDALDTLAQAAADRFTGRTLAVAWGPWAAAGGGMVSAELEREYARRGIAVIDPEAGVEALMREIVEGPRDVHQVLYVAGDPAPFQPAGFDD</sequence>
<feature type="compositionally biased region" description="Low complexity" evidence="5">
    <location>
        <begin position="1099"/>
        <end position="1119"/>
    </location>
</feature>
<dbReference type="InterPro" id="IPR018201">
    <property type="entry name" value="Ketoacyl_synth_AS"/>
</dbReference>
<dbReference type="InterPro" id="IPR036736">
    <property type="entry name" value="ACP-like_sf"/>
</dbReference>
<evidence type="ECO:0000256" key="3">
    <source>
        <dbReference type="ARBA" id="ARBA00022679"/>
    </source>
</evidence>
<dbReference type="InterPro" id="IPR009081">
    <property type="entry name" value="PP-bd_ACP"/>
</dbReference>
<dbReference type="PROSITE" id="PS00606">
    <property type="entry name" value="KS3_1"/>
    <property type="match status" value="1"/>
</dbReference>
<dbReference type="SMART" id="SM00827">
    <property type="entry name" value="PKS_AT"/>
    <property type="match status" value="1"/>
</dbReference>
<evidence type="ECO:0000313" key="8">
    <source>
        <dbReference type="Proteomes" id="UP000199001"/>
    </source>
</evidence>
<keyword evidence="3 7" id="KW-0808">Transferase</keyword>
<dbReference type="InterPro" id="IPR036291">
    <property type="entry name" value="NAD(P)-bd_dom_sf"/>
</dbReference>
<dbReference type="SUPFAM" id="SSF55048">
    <property type="entry name" value="Probable ACP-binding domain of malonyl-CoA ACP transacylase"/>
    <property type="match status" value="1"/>
</dbReference>
<dbReference type="Proteomes" id="UP000199001">
    <property type="component" value="Unassembled WGS sequence"/>
</dbReference>
<feature type="domain" description="Ketosynthase family 3 (KS3)" evidence="6">
    <location>
        <begin position="1"/>
        <end position="442"/>
    </location>
</feature>
<dbReference type="CDD" id="cd08953">
    <property type="entry name" value="KR_2_SDR_x"/>
    <property type="match status" value="1"/>
</dbReference>
<dbReference type="EMBL" id="FMHZ01000002">
    <property type="protein sequence ID" value="SCL52722.1"/>
    <property type="molecule type" value="Genomic_DNA"/>
</dbReference>
<dbReference type="SUPFAM" id="SSF53901">
    <property type="entry name" value="Thiolase-like"/>
    <property type="match status" value="1"/>
</dbReference>
<dbReference type="InterPro" id="IPR020841">
    <property type="entry name" value="PKS_Beta-ketoAc_synthase_dom"/>
</dbReference>
<dbReference type="InterPro" id="IPR013968">
    <property type="entry name" value="PKS_KR"/>
</dbReference>
<keyword evidence="4" id="KW-0012">Acyltransferase</keyword>
<evidence type="ECO:0000256" key="4">
    <source>
        <dbReference type="ARBA" id="ARBA00023315"/>
    </source>
</evidence>
<dbReference type="GO" id="GO:0004315">
    <property type="term" value="F:3-oxoacyl-[acyl-carrier-protein] synthase activity"/>
    <property type="evidence" value="ECO:0007669"/>
    <property type="project" value="InterPro"/>
</dbReference>
<dbReference type="PANTHER" id="PTHR43775">
    <property type="entry name" value="FATTY ACID SYNTHASE"/>
    <property type="match status" value="1"/>
</dbReference>
<evidence type="ECO:0000259" key="6">
    <source>
        <dbReference type="PROSITE" id="PS52004"/>
    </source>
</evidence>
<dbReference type="InterPro" id="IPR014043">
    <property type="entry name" value="Acyl_transferase_dom"/>
</dbReference>
<evidence type="ECO:0000256" key="1">
    <source>
        <dbReference type="ARBA" id="ARBA00022450"/>
    </source>
</evidence>
<dbReference type="InterPro" id="IPR014031">
    <property type="entry name" value="Ketoacyl_synth_C"/>
</dbReference>
<name>A0A1C6UFG9_9ACTN</name>
<keyword evidence="1" id="KW-0596">Phosphopantetheine</keyword>
<dbReference type="CDD" id="cd00833">
    <property type="entry name" value="PKS"/>
    <property type="match status" value="1"/>
</dbReference>
<dbReference type="InterPro" id="IPR016035">
    <property type="entry name" value="Acyl_Trfase/lysoPLipase"/>
</dbReference>
<dbReference type="InterPro" id="IPR016039">
    <property type="entry name" value="Thiolase-like"/>
</dbReference>
<keyword evidence="2" id="KW-0597">Phosphoprotein</keyword>
<evidence type="ECO:0000256" key="5">
    <source>
        <dbReference type="SAM" id="MobiDB-lite"/>
    </source>
</evidence>
<dbReference type="SUPFAM" id="SSF47336">
    <property type="entry name" value="ACP-like"/>
    <property type="match status" value="1"/>
</dbReference>
<dbReference type="RefSeq" id="WP_176737285.1">
    <property type="nucleotide sequence ID" value="NZ_FMHZ01000002.1"/>
</dbReference>
<dbReference type="Gene3D" id="1.10.1200.10">
    <property type="entry name" value="ACP-like"/>
    <property type="match status" value="1"/>
</dbReference>
<feature type="region of interest" description="Disordered" evidence="5">
    <location>
        <begin position="963"/>
        <end position="1000"/>
    </location>
</feature>
<dbReference type="GO" id="GO:0006633">
    <property type="term" value="P:fatty acid biosynthetic process"/>
    <property type="evidence" value="ECO:0007669"/>
    <property type="project" value="InterPro"/>
</dbReference>